<dbReference type="SUPFAM" id="SSF47741">
    <property type="entry name" value="CO dehydrogenase ISP C-domain like"/>
    <property type="match status" value="1"/>
</dbReference>
<evidence type="ECO:0000313" key="10">
    <source>
        <dbReference type="Proteomes" id="UP000546324"/>
    </source>
</evidence>
<dbReference type="Gene3D" id="1.10.150.120">
    <property type="entry name" value="[2Fe-2S]-binding domain"/>
    <property type="match status" value="1"/>
</dbReference>
<protein>
    <submittedName>
        <fullName evidence="9">Carbon-monoxide dehydrogenase small subunit</fullName>
        <ecNumber evidence="9">1.2.7.4</ecNumber>
    </submittedName>
</protein>
<keyword evidence="10" id="KW-1185">Reference proteome</keyword>
<dbReference type="Gene3D" id="3.10.20.30">
    <property type="match status" value="1"/>
</dbReference>
<evidence type="ECO:0000256" key="5">
    <source>
        <dbReference type="ARBA" id="ARBA00023014"/>
    </source>
</evidence>
<comment type="caution">
    <text evidence="9">The sequence shown here is derived from an EMBL/GenBank/DDBJ whole genome shotgun (WGS) entry which is preliminary data.</text>
</comment>
<dbReference type="InterPro" id="IPR012675">
    <property type="entry name" value="Beta-grasp_dom_sf"/>
</dbReference>
<dbReference type="FunFam" id="3.10.20.30:FF:000020">
    <property type="entry name" value="Xanthine dehydrogenase iron-sulfur subunit"/>
    <property type="match status" value="1"/>
</dbReference>
<dbReference type="PANTHER" id="PTHR44379:SF5">
    <property type="entry name" value="OXIDOREDUCTASE WITH IRON-SULFUR SUBUNIT"/>
    <property type="match status" value="1"/>
</dbReference>
<dbReference type="Proteomes" id="UP000546324">
    <property type="component" value="Unassembled WGS sequence"/>
</dbReference>
<dbReference type="GO" id="GO:0051537">
    <property type="term" value="F:2 iron, 2 sulfur cluster binding"/>
    <property type="evidence" value="ECO:0007669"/>
    <property type="project" value="UniProtKB-KW"/>
</dbReference>
<evidence type="ECO:0000256" key="1">
    <source>
        <dbReference type="ARBA" id="ARBA00022714"/>
    </source>
</evidence>
<keyword evidence="4" id="KW-0408">Iron</keyword>
<sequence>MTEGFEVALTVNGTHRTARVPARRLLSDLLRHDLGLTGTHVGCEHGVCGCCTVLLDGDPVRSCLMLAVTAAGHEVTTVEGLAAPDGTPSPVQRAFRECHGLQCGFCTPGFLCTVTALLRETPRPTEDQVLEGISGNLCRCTGYQNIVKSVHRAADLLSGSGGCGGSSPRKELSGSGGCGGSSPRKELSGPGGCGGPSPRKELSECGGSSPGEETVEES</sequence>
<dbReference type="EC" id="1.2.7.4" evidence="9"/>
<dbReference type="Pfam" id="PF00111">
    <property type="entry name" value="Fer2"/>
    <property type="match status" value="1"/>
</dbReference>
<dbReference type="PANTHER" id="PTHR44379">
    <property type="entry name" value="OXIDOREDUCTASE WITH IRON-SULFUR SUBUNIT"/>
    <property type="match status" value="1"/>
</dbReference>
<dbReference type="AlphaFoldDB" id="A0A7X0FU68"/>
<evidence type="ECO:0000256" key="7">
    <source>
        <dbReference type="SAM" id="MobiDB-lite"/>
    </source>
</evidence>
<evidence type="ECO:0000256" key="6">
    <source>
        <dbReference type="ARBA" id="ARBA00060707"/>
    </source>
</evidence>
<feature type="domain" description="2Fe-2S ferredoxin-type" evidence="8">
    <location>
        <begin position="5"/>
        <end position="81"/>
    </location>
</feature>
<keyword evidence="5" id="KW-0411">Iron-sulfur</keyword>
<accession>A0A7X0FU68</accession>
<dbReference type="InterPro" id="IPR036884">
    <property type="entry name" value="2Fe-2S-bd_dom_sf"/>
</dbReference>
<keyword evidence="1" id="KW-0001">2Fe-2S</keyword>
<evidence type="ECO:0000256" key="3">
    <source>
        <dbReference type="ARBA" id="ARBA00023002"/>
    </source>
</evidence>
<dbReference type="CDD" id="cd00207">
    <property type="entry name" value="fer2"/>
    <property type="match status" value="1"/>
</dbReference>
<dbReference type="InterPro" id="IPR001041">
    <property type="entry name" value="2Fe-2S_ferredoxin-type"/>
</dbReference>
<dbReference type="InterPro" id="IPR051452">
    <property type="entry name" value="Diverse_Oxidoreductases"/>
</dbReference>
<dbReference type="EMBL" id="JACHMQ010000001">
    <property type="protein sequence ID" value="MBB6393777.1"/>
    <property type="molecule type" value="Genomic_DNA"/>
</dbReference>
<dbReference type="SUPFAM" id="SSF54292">
    <property type="entry name" value="2Fe-2S ferredoxin-like"/>
    <property type="match status" value="1"/>
</dbReference>
<dbReference type="GO" id="GO:0046872">
    <property type="term" value="F:metal ion binding"/>
    <property type="evidence" value="ECO:0007669"/>
    <property type="project" value="UniProtKB-KW"/>
</dbReference>
<evidence type="ECO:0000256" key="4">
    <source>
        <dbReference type="ARBA" id="ARBA00023004"/>
    </source>
</evidence>
<dbReference type="Pfam" id="PF01799">
    <property type="entry name" value="Fer2_2"/>
    <property type="match status" value="1"/>
</dbReference>
<organism evidence="9 10">
    <name type="scientific">Actinomadura coerulea</name>
    <dbReference type="NCBI Taxonomy" id="46159"/>
    <lineage>
        <taxon>Bacteria</taxon>
        <taxon>Bacillati</taxon>
        <taxon>Actinomycetota</taxon>
        <taxon>Actinomycetes</taxon>
        <taxon>Streptosporangiales</taxon>
        <taxon>Thermomonosporaceae</taxon>
        <taxon>Actinomadura</taxon>
    </lineage>
</organism>
<evidence type="ECO:0000256" key="2">
    <source>
        <dbReference type="ARBA" id="ARBA00022723"/>
    </source>
</evidence>
<name>A0A7X0FU68_9ACTN</name>
<keyword evidence="3 9" id="KW-0560">Oxidoreductase</keyword>
<dbReference type="RefSeq" id="WP_185023535.1">
    <property type="nucleotide sequence ID" value="NZ_JACHMQ010000001.1"/>
</dbReference>
<feature type="region of interest" description="Disordered" evidence="7">
    <location>
        <begin position="160"/>
        <end position="218"/>
    </location>
</feature>
<evidence type="ECO:0000313" key="9">
    <source>
        <dbReference type="EMBL" id="MBB6393777.1"/>
    </source>
</evidence>
<dbReference type="InterPro" id="IPR036010">
    <property type="entry name" value="2Fe-2S_ferredoxin-like_sf"/>
</dbReference>
<reference evidence="9 10" key="1">
    <citation type="submission" date="2020-08" db="EMBL/GenBank/DDBJ databases">
        <title>Sequencing the genomes of 1000 actinobacteria strains.</title>
        <authorList>
            <person name="Klenk H.-P."/>
        </authorList>
    </citation>
    <scope>NUCLEOTIDE SEQUENCE [LARGE SCALE GENOMIC DNA]</scope>
    <source>
        <strain evidence="9 10">DSM 43675</strain>
    </source>
</reference>
<dbReference type="FunFam" id="1.10.150.120:FF:000003">
    <property type="entry name" value="Carbon monoxide dehydrogenase, small subunit"/>
    <property type="match status" value="1"/>
</dbReference>
<evidence type="ECO:0000259" key="8">
    <source>
        <dbReference type="PROSITE" id="PS51085"/>
    </source>
</evidence>
<dbReference type="InterPro" id="IPR002888">
    <property type="entry name" value="2Fe-2S-bd"/>
</dbReference>
<dbReference type="GO" id="GO:0043885">
    <property type="term" value="F:anaerobic carbon-monoxide dehydrogenase activity"/>
    <property type="evidence" value="ECO:0007669"/>
    <property type="project" value="UniProtKB-EC"/>
</dbReference>
<proteinExistence type="predicted"/>
<keyword evidence="2" id="KW-0479">Metal-binding</keyword>
<gene>
    <name evidence="9" type="ORF">BKA00_000691</name>
</gene>
<dbReference type="PROSITE" id="PS51085">
    <property type="entry name" value="2FE2S_FER_2"/>
    <property type="match status" value="1"/>
</dbReference>
<comment type="pathway">
    <text evidence="6">Alkaloid degradation; nicotine degradation.</text>
</comment>